<dbReference type="InterPro" id="IPR027417">
    <property type="entry name" value="P-loop_NTPase"/>
</dbReference>
<evidence type="ECO:0000259" key="1">
    <source>
        <dbReference type="Pfam" id="PF13173"/>
    </source>
</evidence>
<name>A0A0V8QCC2_9FIRM</name>
<dbReference type="PANTHER" id="PTHR33295">
    <property type="entry name" value="ATPASE"/>
    <property type="match status" value="1"/>
</dbReference>
<dbReference type="EMBL" id="LNAM01000178">
    <property type="protein sequence ID" value="KSV58255.1"/>
    <property type="molecule type" value="Genomic_DNA"/>
</dbReference>
<comment type="caution">
    <text evidence="2">The sequence shown here is derived from an EMBL/GenBank/DDBJ whole genome shotgun (WGS) entry which is preliminary data.</text>
</comment>
<dbReference type="STRING" id="290052.ASU35_13410"/>
<accession>A0A0V8QCC2</accession>
<organism evidence="2 3">
    <name type="scientific">Acetivibrio ethanolgignens</name>
    <dbReference type="NCBI Taxonomy" id="290052"/>
    <lineage>
        <taxon>Bacteria</taxon>
        <taxon>Bacillati</taxon>
        <taxon>Bacillota</taxon>
        <taxon>Clostridia</taxon>
        <taxon>Eubacteriales</taxon>
        <taxon>Oscillospiraceae</taxon>
        <taxon>Acetivibrio</taxon>
    </lineage>
</organism>
<dbReference type="Pfam" id="PF13173">
    <property type="entry name" value="AAA_14"/>
    <property type="match status" value="1"/>
</dbReference>
<gene>
    <name evidence="2" type="ORF">ASU35_13410</name>
</gene>
<evidence type="ECO:0000313" key="3">
    <source>
        <dbReference type="Proteomes" id="UP000054874"/>
    </source>
</evidence>
<keyword evidence="3" id="KW-1185">Reference proteome</keyword>
<protein>
    <recommendedName>
        <fullName evidence="1">AAA domain-containing protein</fullName>
    </recommendedName>
</protein>
<dbReference type="AlphaFoldDB" id="A0A0V8QCC2"/>
<dbReference type="InterPro" id="IPR041682">
    <property type="entry name" value="AAA_14"/>
</dbReference>
<sequence length="472" mass="54679">MSKETIGFEFKRDFYYELKNVVAKTNIIFLLGPRKCGKTVALLQLNQSTDKAEYHNFKILSKEESMEVFDSIKSAMKENLQRVFLLDEITYAHLPEQEINELAIQLSERPCHNTKVVFTGSQSVALEAWANRAFCGNASFVRVDFLRYSEWLSYKGIAESTEDSYNRFLYEVDEFYGFVSIEDYLRGCLEETVISNQKTSNCILGNESFLLDTNTLLDVCYATLFTLHNHVNSHGFAKKDKISDTIGFYFREVCRQLGADEVGNRIANSFVGRYNDFRTKDLETLKQAFLFLYRAGLITITPVSGSFESVPNIYMDLMSSDSKINYKDELFRSYNVCIRYPMFYIGILKDILKENLPERLPTALLGSIVECNVRGILPEKGSFEFKDEYGHEVDYVNLLNSIALEITVSNKRSNELNFQFLHEDYLCIALTRDFYEIKGNKQYLPYHRFIRSVTDNNQAARLRTLNKEMLIF</sequence>
<dbReference type="RefSeq" id="WP_058353492.1">
    <property type="nucleotide sequence ID" value="NZ_CABMMD010000178.1"/>
</dbReference>
<feature type="domain" description="AAA" evidence="1">
    <location>
        <begin position="25"/>
        <end position="151"/>
    </location>
</feature>
<reference evidence="2 3" key="1">
    <citation type="submission" date="2015-11" db="EMBL/GenBank/DDBJ databases">
        <title>Butyribacter intestini gen. nov., sp. nov., a butyric acid-producing bacterium of the family Lachnospiraceae isolated from the human faeces.</title>
        <authorList>
            <person name="Zou Y."/>
            <person name="Xue W."/>
            <person name="Luo G."/>
            <person name="Lv M."/>
        </authorList>
    </citation>
    <scope>NUCLEOTIDE SEQUENCE [LARGE SCALE GENOMIC DNA]</scope>
    <source>
        <strain evidence="2 3">ACET-33324</strain>
    </source>
</reference>
<evidence type="ECO:0000313" key="2">
    <source>
        <dbReference type="EMBL" id="KSV58255.1"/>
    </source>
</evidence>
<dbReference type="SUPFAM" id="SSF52540">
    <property type="entry name" value="P-loop containing nucleoside triphosphate hydrolases"/>
    <property type="match status" value="1"/>
</dbReference>
<dbReference type="PANTHER" id="PTHR33295:SF18">
    <property type="entry name" value="AAA+ ATPASE DOMAIN-CONTAINING PROTEIN"/>
    <property type="match status" value="1"/>
</dbReference>
<dbReference type="Proteomes" id="UP000054874">
    <property type="component" value="Unassembled WGS sequence"/>
</dbReference>
<proteinExistence type="predicted"/>